<dbReference type="SMART" id="SM00382">
    <property type="entry name" value="AAA"/>
    <property type="match status" value="2"/>
</dbReference>
<dbReference type="InterPro" id="IPR050319">
    <property type="entry name" value="ABC_transp_ATP-bind"/>
</dbReference>
<dbReference type="SUPFAM" id="SSF52540">
    <property type="entry name" value="P-loop containing nucleoside triphosphate hydrolases"/>
    <property type="match status" value="2"/>
</dbReference>
<dbReference type="STRING" id="360910.BAV1847"/>
<dbReference type="Gene3D" id="3.40.50.300">
    <property type="entry name" value="P-loop containing nucleotide triphosphate hydrolases"/>
    <property type="match status" value="2"/>
</dbReference>
<evidence type="ECO:0000259" key="6">
    <source>
        <dbReference type="PROSITE" id="PS50893"/>
    </source>
</evidence>
<dbReference type="CDD" id="cd03257">
    <property type="entry name" value="ABC_NikE_OppD_transporters"/>
    <property type="match status" value="2"/>
</dbReference>
<evidence type="ECO:0000256" key="5">
    <source>
        <dbReference type="ARBA" id="ARBA00022840"/>
    </source>
</evidence>
<dbReference type="EMBL" id="AM167904">
    <property type="protein sequence ID" value="CAJ49456.1"/>
    <property type="molecule type" value="Genomic_DNA"/>
</dbReference>
<dbReference type="RefSeq" id="WP_012417517.1">
    <property type="nucleotide sequence ID" value="NC_010645.1"/>
</dbReference>
<evidence type="ECO:0000256" key="1">
    <source>
        <dbReference type="ARBA" id="ARBA00005417"/>
    </source>
</evidence>
<sequence>MSEILRVQGLALSYQAPTGVWRQVVHELDLILQPGEIVALVGESGSGKSTTAAALAGLLPANARMTAGEVVLNGEALGQAHEARWQALRGRHIGFVPQDPAQSLDPVQGIGRQIREALTVHGVGRAQAFLRTAEILREVGLPQRVAERYPHELSGGQRQRVLIGMALAHRPALLIADEPTSALDVTVQRQVLDQLETLSRARGGAVLLITHDLGVAFDRADRVLVMQHGRIVEAGTSRQLRQAPQHPYTRALLAAAPGLTEGPTREPAPARHAILRLHALSKRFGRGAQSFQAVDEVSFHVPRHGTTGLVGESGSGKSTTARIALCLEAPSSGEVWFDGTNVTHLDRRALRDFRRRVQVVYQNPFVSLNPRLTLAQIIAEPLTAFGMGLPRTRRDRAAELLAAVELDPAMLDRRPGSLSGGQRQRVAIARALAIEPELIVLDEPVSALDVSVQARILTLLQRLQQERGMSYLFVSHDLSVIRQVSDHVVVLRQGRVVEQGPAQTLFSAPAHPYTRSLLADIPGRRHAFSSTFPMALAA</sequence>
<comment type="similarity">
    <text evidence="1">Belongs to the ABC transporter superfamily.</text>
</comment>
<dbReference type="GO" id="GO:0055085">
    <property type="term" value="P:transmembrane transport"/>
    <property type="evidence" value="ECO:0007669"/>
    <property type="project" value="UniProtKB-ARBA"/>
</dbReference>
<dbReference type="PROSITE" id="PS50893">
    <property type="entry name" value="ABC_TRANSPORTER_2"/>
    <property type="match status" value="2"/>
</dbReference>
<dbReference type="KEGG" id="bav:BAV1847"/>
<evidence type="ECO:0000256" key="3">
    <source>
        <dbReference type="ARBA" id="ARBA00022475"/>
    </source>
</evidence>
<dbReference type="eggNOG" id="COG4172">
    <property type="taxonomic scope" value="Bacteria"/>
</dbReference>
<feature type="domain" description="ABC transporter" evidence="6">
    <location>
        <begin position="5"/>
        <end position="253"/>
    </location>
</feature>
<dbReference type="Proteomes" id="UP000001977">
    <property type="component" value="Chromosome"/>
</dbReference>
<dbReference type="InterPro" id="IPR017871">
    <property type="entry name" value="ABC_transporter-like_CS"/>
</dbReference>
<accession>Q2L0Q3</accession>
<keyword evidence="5 7" id="KW-0067">ATP-binding</keyword>
<dbReference type="InterPro" id="IPR003593">
    <property type="entry name" value="AAA+_ATPase"/>
</dbReference>
<evidence type="ECO:0000313" key="7">
    <source>
        <dbReference type="EMBL" id="CAJ49456.1"/>
    </source>
</evidence>
<dbReference type="GO" id="GO:0015833">
    <property type="term" value="P:peptide transport"/>
    <property type="evidence" value="ECO:0007669"/>
    <property type="project" value="InterPro"/>
</dbReference>
<keyword evidence="3" id="KW-1003">Cell membrane</keyword>
<feature type="domain" description="ABC transporter" evidence="6">
    <location>
        <begin position="275"/>
        <end position="518"/>
    </location>
</feature>
<dbReference type="PROSITE" id="PS00211">
    <property type="entry name" value="ABC_TRANSPORTER_1"/>
    <property type="match status" value="2"/>
</dbReference>
<keyword evidence="2" id="KW-0813">Transport</keyword>
<keyword evidence="3" id="KW-0472">Membrane</keyword>
<dbReference type="HOGENOM" id="CLU_000604_86_2_4"/>
<dbReference type="InterPro" id="IPR003439">
    <property type="entry name" value="ABC_transporter-like_ATP-bd"/>
</dbReference>
<protein>
    <submittedName>
        <fullName evidence="7">ABC transporter, ATP-binding protein</fullName>
    </submittedName>
</protein>
<dbReference type="PANTHER" id="PTHR43776">
    <property type="entry name" value="TRANSPORT ATP-BINDING PROTEIN"/>
    <property type="match status" value="1"/>
</dbReference>
<keyword evidence="8" id="KW-1185">Reference proteome</keyword>
<keyword evidence="4" id="KW-0547">Nucleotide-binding</keyword>
<evidence type="ECO:0000256" key="4">
    <source>
        <dbReference type="ARBA" id="ARBA00022741"/>
    </source>
</evidence>
<dbReference type="NCBIfam" id="NF008453">
    <property type="entry name" value="PRK11308.1"/>
    <property type="match status" value="2"/>
</dbReference>
<reference evidence="7 8" key="1">
    <citation type="journal article" date="2006" name="J. Bacteriol.">
        <title>Comparison of the genome sequence of the poultry pathogen Bordetella avium with those of B. bronchiseptica, B. pertussis, and B. parapertussis reveals extensive diversity in surface structures associated with host interaction.</title>
        <authorList>
            <person name="Sebaihia M."/>
            <person name="Preston A."/>
            <person name="Maskell D.J."/>
            <person name="Kuzmiak H."/>
            <person name="Connell T.D."/>
            <person name="King N.D."/>
            <person name="Orndorff P.E."/>
            <person name="Miyamoto D.M."/>
            <person name="Thomson N.R."/>
            <person name="Harris D."/>
            <person name="Goble A."/>
            <person name="Lord A."/>
            <person name="Murphy L."/>
            <person name="Quail M.A."/>
            <person name="Rutter S."/>
            <person name="Squares R."/>
            <person name="Squares S."/>
            <person name="Woodward J."/>
            <person name="Parkhill J."/>
            <person name="Temple L.M."/>
        </authorList>
    </citation>
    <scope>NUCLEOTIDE SEQUENCE [LARGE SCALE GENOMIC DNA]</scope>
    <source>
        <strain evidence="7 8">197N</strain>
    </source>
</reference>
<dbReference type="AlphaFoldDB" id="Q2L0Q3"/>
<dbReference type="Pfam" id="PF00005">
    <property type="entry name" value="ABC_tran"/>
    <property type="match status" value="2"/>
</dbReference>
<evidence type="ECO:0000313" key="8">
    <source>
        <dbReference type="Proteomes" id="UP000001977"/>
    </source>
</evidence>
<gene>
    <name evidence="7" type="ordered locus">BAV1847</name>
</gene>
<proteinExistence type="inferred from homology"/>
<evidence type="ECO:0000256" key="2">
    <source>
        <dbReference type="ARBA" id="ARBA00022448"/>
    </source>
</evidence>
<dbReference type="Pfam" id="PF08352">
    <property type="entry name" value="oligo_HPY"/>
    <property type="match status" value="2"/>
</dbReference>
<dbReference type="GO" id="GO:0005524">
    <property type="term" value="F:ATP binding"/>
    <property type="evidence" value="ECO:0007669"/>
    <property type="project" value="UniProtKB-KW"/>
</dbReference>
<dbReference type="PANTHER" id="PTHR43776:SF7">
    <property type="entry name" value="D,D-DIPEPTIDE TRANSPORT ATP-BINDING PROTEIN DDPF-RELATED"/>
    <property type="match status" value="1"/>
</dbReference>
<dbReference type="InterPro" id="IPR013563">
    <property type="entry name" value="Oligopep_ABC_C"/>
</dbReference>
<organism evidence="7 8">
    <name type="scientific">Bordetella avium (strain 197N)</name>
    <dbReference type="NCBI Taxonomy" id="360910"/>
    <lineage>
        <taxon>Bacteria</taxon>
        <taxon>Pseudomonadati</taxon>
        <taxon>Pseudomonadota</taxon>
        <taxon>Betaproteobacteria</taxon>
        <taxon>Burkholderiales</taxon>
        <taxon>Alcaligenaceae</taxon>
        <taxon>Bordetella</taxon>
    </lineage>
</organism>
<dbReference type="InterPro" id="IPR027417">
    <property type="entry name" value="P-loop_NTPase"/>
</dbReference>
<dbReference type="OrthoDB" id="9802772at2"/>
<name>Q2L0Q3_BORA1</name>
<dbReference type="NCBIfam" id="NF007739">
    <property type="entry name" value="PRK10419.1"/>
    <property type="match status" value="2"/>
</dbReference>
<dbReference type="GO" id="GO:0016887">
    <property type="term" value="F:ATP hydrolysis activity"/>
    <property type="evidence" value="ECO:0007669"/>
    <property type="project" value="InterPro"/>
</dbReference>